<dbReference type="RefSeq" id="WP_059435387.1">
    <property type="nucleotide sequence ID" value="NZ_FAVB01000005.1"/>
</dbReference>
<evidence type="ECO:0000313" key="3">
    <source>
        <dbReference type="Proteomes" id="UP000052237"/>
    </source>
</evidence>
<comment type="caution">
    <text evidence="2">The sequence shown here is derived from an EMBL/GenBank/DDBJ whole genome shotgun (WGS) entry which is preliminary data.</text>
</comment>
<dbReference type="InterPro" id="IPR006528">
    <property type="entry name" value="Phage_head_morphogenesis_dom"/>
</dbReference>
<gene>
    <name evidence="2" type="ORF">ERS686654_01840</name>
</gene>
<organism evidence="2 3">
    <name type="scientific">Campylobacter hyointestinalis subsp. hyointestinalis</name>
    <dbReference type="NCBI Taxonomy" id="91352"/>
    <lineage>
        <taxon>Bacteria</taxon>
        <taxon>Pseudomonadati</taxon>
        <taxon>Campylobacterota</taxon>
        <taxon>Epsilonproteobacteria</taxon>
        <taxon>Campylobacterales</taxon>
        <taxon>Campylobacteraceae</taxon>
        <taxon>Campylobacter</taxon>
    </lineage>
</organism>
<dbReference type="AlphaFoldDB" id="A0A0S4SRG9"/>
<accession>A0A0S4SRG9</accession>
<dbReference type="Pfam" id="PF04233">
    <property type="entry name" value="Phage_Mu_F"/>
    <property type="match status" value="1"/>
</dbReference>
<protein>
    <submittedName>
        <fullName evidence="2">Prophage MuSo1, F protein</fullName>
    </submittedName>
</protein>
<reference evidence="2 3" key="1">
    <citation type="submission" date="2015-11" db="EMBL/GenBank/DDBJ databases">
        <authorList>
            <consortium name="Pathogen Informatics"/>
        </authorList>
    </citation>
    <scope>NUCLEOTIDE SEQUENCE [LARGE SCALE GENOMIC DNA]</scope>
    <source>
        <strain evidence="2 3">006A-0059</strain>
    </source>
</reference>
<dbReference type="EMBL" id="FAVB01000005">
    <property type="protein sequence ID" value="CUU88051.1"/>
    <property type="molecule type" value="Genomic_DNA"/>
</dbReference>
<evidence type="ECO:0000313" key="2">
    <source>
        <dbReference type="EMBL" id="CUU88051.1"/>
    </source>
</evidence>
<feature type="domain" description="Phage head morphogenesis" evidence="1">
    <location>
        <begin position="52"/>
        <end position="179"/>
    </location>
</feature>
<sequence length="420" mass="48146">MKIDFFAKPSAVVEYLQAKYPEIHFDYDEIMHEAHHRTFTIAKITRLDLLSDIQASLAKAAKNGQGFKEWASELKPLLAKKGWLGETIVTDPRTKKPRQIYVGSRRLKNIYNTNMRTAYATARYETQMNSDAIYFRYVAVMDKSTRASHAALHNLVLPKTHKFWDTHYPPNAWNCRCQVRALTKSEFENGGFSLTQNIPNIPSHPDWAYNVGKTNNLDNVLASKIENLSKKGVSKAFRDMVEQDFKSLDKDRQRYVWQRGLDEMIDEVIVKQNVKTPLNIVQVGFLGKTLTSLASKILGFEVESGGVILTKKELTHANPKRKEAYDHAFRVEEMRKVSEILADENNAYVDLRDKKQNIVFVFDDEKDSQRANLVPIEISKTHKKFKVKNYVITLDKIKKDDIKGMIKSGEFVKVKGVGGI</sequence>
<proteinExistence type="predicted"/>
<evidence type="ECO:0000259" key="1">
    <source>
        <dbReference type="Pfam" id="PF04233"/>
    </source>
</evidence>
<name>A0A0S4SRG9_CAMHY</name>
<keyword evidence="3" id="KW-1185">Reference proteome</keyword>
<dbReference type="Proteomes" id="UP000052237">
    <property type="component" value="Unassembled WGS sequence"/>
</dbReference>
<dbReference type="NCBIfam" id="TIGR01641">
    <property type="entry name" value="phageSPP1_gp7"/>
    <property type="match status" value="1"/>
</dbReference>